<name>E9HDJ3_DAPPU</name>
<dbReference type="HOGENOM" id="CLU_1887791_0_0_1"/>
<gene>
    <name evidence="3" type="ORF">DAPPUDRAFT_112942</name>
</gene>
<evidence type="ECO:0000313" key="4">
    <source>
        <dbReference type="Proteomes" id="UP000000305"/>
    </source>
</evidence>
<proteinExistence type="predicted"/>
<evidence type="ECO:0000256" key="1">
    <source>
        <dbReference type="SAM" id="MobiDB-lite"/>
    </source>
</evidence>
<evidence type="ECO:0000256" key="2">
    <source>
        <dbReference type="SAM" id="SignalP"/>
    </source>
</evidence>
<keyword evidence="4" id="KW-1185">Reference proteome</keyword>
<dbReference type="InParanoid" id="E9HDJ3"/>
<dbReference type="AlphaFoldDB" id="E9HDJ3"/>
<feature type="region of interest" description="Disordered" evidence="1">
    <location>
        <begin position="85"/>
        <end position="123"/>
    </location>
</feature>
<dbReference type="KEGG" id="dpx:DAPPUDRAFT_112942"/>
<dbReference type="EMBL" id="GL732624">
    <property type="protein sequence ID" value="EFX70151.1"/>
    <property type="molecule type" value="Genomic_DNA"/>
</dbReference>
<dbReference type="Proteomes" id="UP000000305">
    <property type="component" value="Unassembled WGS sequence"/>
</dbReference>
<reference evidence="3 4" key="1">
    <citation type="journal article" date="2011" name="Science">
        <title>The ecoresponsive genome of Daphnia pulex.</title>
        <authorList>
            <person name="Colbourne J.K."/>
            <person name="Pfrender M.E."/>
            <person name="Gilbert D."/>
            <person name="Thomas W.K."/>
            <person name="Tucker A."/>
            <person name="Oakley T.H."/>
            <person name="Tokishita S."/>
            <person name="Aerts A."/>
            <person name="Arnold G.J."/>
            <person name="Basu M.K."/>
            <person name="Bauer D.J."/>
            <person name="Caceres C.E."/>
            <person name="Carmel L."/>
            <person name="Casola C."/>
            <person name="Choi J.H."/>
            <person name="Detter J.C."/>
            <person name="Dong Q."/>
            <person name="Dusheyko S."/>
            <person name="Eads B.D."/>
            <person name="Frohlich T."/>
            <person name="Geiler-Samerotte K.A."/>
            <person name="Gerlach D."/>
            <person name="Hatcher P."/>
            <person name="Jogdeo S."/>
            <person name="Krijgsveld J."/>
            <person name="Kriventseva E.V."/>
            <person name="Kultz D."/>
            <person name="Laforsch C."/>
            <person name="Lindquist E."/>
            <person name="Lopez J."/>
            <person name="Manak J.R."/>
            <person name="Muller J."/>
            <person name="Pangilinan J."/>
            <person name="Patwardhan R.P."/>
            <person name="Pitluck S."/>
            <person name="Pritham E.J."/>
            <person name="Rechtsteiner A."/>
            <person name="Rho M."/>
            <person name="Rogozin I.B."/>
            <person name="Sakarya O."/>
            <person name="Salamov A."/>
            <person name="Schaack S."/>
            <person name="Shapiro H."/>
            <person name="Shiga Y."/>
            <person name="Skalitzky C."/>
            <person name="Smith Z."/>
            <person name="Souvorov A."/>
            <person name="Sung W."/>
            <person name="Tang Z."/>
            <person name="Tsuchiya D."/>
            <person name="Tu H."/>
            <person name="Vos H."/>
            <person name="Wang M."/>
            <person name="Wolf Y.I."/>
            <person name="Yamagata H."/>
            <person name="Yamada T."/>
            <person name="Ye Y."/>
            <person name="Shaw J.R."/>
            <person name="Andrews J."/>
            <person name="Crease T.J."/>
            <person name="Tang H."/>
            <person name="Lucas S.M."/>
            <person name="Robertson H.M."/>
            <person name="Bork P."/>
            <person name="Koonin E.V."/>
            <person name="Zdobnov E.M."/>
            <person name="Grigoriev I.V."/>
            <person name="Lynch M."/>
            <person name="Boore J.L."/>
        </authorList>
    </citation>
    <scope>NUCLEOTIDE SEQUENCE [LARGE SCALE GENOMIC DNA]</scope>
</reference>
<organism evidence="3 4">
    <name type="scientific">Daphnia pulex</name>
    <name type="common">Water flea</name>
    <dbReference type="NCBI Taxonomy" id="6669"/>
    <lineage>
        <taxon>Eukaryota</taxon>
        <taxon>Metazoa</taxon>
        <taxon>Ecdysozoa</taxon>
        <taxon>Arthropoda</taxon>
        <taxon>Crustacea</taxon>
        <taxon>Branchiopoda</taxon>
        <taxon>Diplostraca</taxon>
        <taxon>Cladocera</taxon>
        <taxon>Anomopoda</taxon>
        <taxon>Daphniidae</taxon>
        <taxon>Daphnia</taxon>
    </lineage>
</organism>
<evidence type="ECO:0000313" key="3">
    <source>
        <dbReference type="EMBL" id="EFX70151.1"/>
    </source>
</evidence>
<keyword evidence="2" id="KW-0732">Signal</keyword>
<feature type="chain" id="PRO_5003238331" evidence="2">
    <location>
        <begin position="28"/>
        <end position="135"/>
    </location>
</feature>
<feature type="signal peptide" evidence="2">
    <location>
        <begin position="1"/>
        <end position="27"/>
    </location>
</feature>
<protein>
    <submittedName>
        <fullName evidence="3">Uncharacterized protein</fullName>
    </submittedName>
</protein>
<sequence>MERKGIKVANFLSSAIRCLLLSAPASSFDRTGERITESIAHVCENINSHQAAVGRSADIPCVRRVFYMRGKQENCGNVSFMSESGDSWMDSEDDISAQRERAEVGPGGRSPISMARRSPKTKSLQTLFTAPLSLA</sequence>
<accession>E9HDJ3</accession>